<gene>
    <name evidence="3" type="ORF">HJ583_004000</name>
</gene>
<feature type="transmembrane region" description="Helical" evidence="1">
    <location>
        <begin position="190"/>
        <end position="210"/>
    </location>
</feature>
<reference evidence="3 4" key="1">
    <citation type="submission" date="2020-06" db="EMBL/GenBank/DDBJ databases">
        <title>Draft genome of Uliginosibacterium sp. IMCC34675.</title>
        <authorList>
            <person name="Song J."/>
        </authorList>
    </citation>
    <scope>NUCLEOTIDE SEQUENCE [LARGE SCALE GENOMIC DNA]</scope>
    <source>
        <strain evidence="3 4">IMCC34675</strain>
    </source>
</reference>
<protein>
    <submittedName>
        <fullName evidence="3">Phosphatase PAP2 family protein</fullName>
    </submittedName>
</protein>
<feature type="transmembrane region" description="Helical" evidence="1">
    <location>
        <begin position="59"/>
        <end position="78"/>
    </location>
</feature>
<dbReference type="RefSeq" id="WP_170020678.1">
    <property type="nucleotide sequence ID" value="NZ_JABCSC020000001.1"/>
</dbReference>
<keyword evidence="1" id="KW-0472">Membrane</keyword>
<evidence type="ECO:0000259" key="2">
    <source>
        <dbReference type="Pfam" id="PF14378"/>
    </source>
</evidence>
<dbReference type="Gene3D" id="1.20.144.10">
    <property type="entry name" value="Phosphatidic acid phosphatase type 2/haloperoxidase"/>
    <property type="match status" value="1"/>
</dbReference>
<evidence type="ECO:0000313" key="3">
    <source>
        <dbReference type="EMBL" id="NSL54178.1"/>
    </source>
</evidence>
<feature type="domain" description="Inositolphosphotransferase Aur1/Ipt1" evidence="2">
    <location>
        <begin position="89"/>
        <end position="207"/>
    </location>
</feature>
<evidence type="ECO:0000256" key="1">
    <source>
        <dbReference type="SAM" id="Phobius"/>
    </source>
</evidence>
<keyword evidence="1" id="KW-1133">Transmembrane helix</keyword>
<evidence type="ECO:0000313" key="4">
    <source>
        <dbReference type="Proteomes" id="UP000778523"/>
    </source>
</evidence>
<dbReference type="InterPro" id="IPR026841">
    <property type="entry name" value="Aur1/Ipt1"/>
</dbReference>
<dbReference type="Proteomes" id="UP000778523">
    <property type="component" value="Unassembled WGS sequence"/>
</dbReference>
<feature type="transmembrane region" description="Helical" evidence="1">
    <location>
        <begin position="18"/>
        <end position="39"/>
    </location>
</feature>
<sequence length="226" mass="25552">MHQLGWGQRFWQTLRRCFWFKSLGTMGFTFVFFLAYIYLLKNPADVTFIMPRIWLDSWISFHPLALIPYLSLWAYVSLPPIFMLRHVDIVAYGVRIGLLCIVGLVSFYLWPTAVPPADIDWARYPGMAFLKGVDAAGNACPSLHVATAVFSAIWLDRLLRDFGSPAWLRWASALWCVAIVWSTVATRQHVALDALAGIALAGVAAWLSMLPQRPFPLLTGPVRREP</sequence>
<feature type="transmembrane region" description="Helical" evidence="1">
    <location>
        <begin position="90"/>
        <end position="110"/>
    </location>
</feature>
<accession>A0ABX2IEF5</accession>
<name>A0ABX2IEF5_9RHOO</name>
<organism evidence="3 4">
    <name type="scientific">Uliginosibacterium aquaticum</name>
    <dbReference type="NCBI Taxonomy" id="2731212"/>
    <lineage>
        <taxon>Bacteria</taxon>
        <taxon>Pseudomonadati</taxon>
        <taxon>Pseudomonadota</taxon>
        <taxon>Betaproteobacteria</taxon>
        <taxon>Rhodocyclales</taxon>
        <taxon>Zoogloeaceae</taxon>
        <taxon>Uliginosibacterium</taxon>
    </lineage>
</organism>
<keyword evidence="1" id="KW-0812">Transmembrane</keyword>
<keyword evidence="4" id="KW-1185">Reference proteome</keyword>
<feature type="transmembrane region" description="Helical" evidence="1">
    <location>
        <begin position="167"/>
        <end position="184"/>
    </location>
</feature>
<dbReference type="EMBL" id="JABCSC020000001">
    <property type="protein sequence ID" value="NSL54178.1"/>
    <property type="molecule type" value="Genomic_DNA"/>
</dbReference>
<comment type="caution">
    <text evidence="3">The sequence shown here is derived from an EMBL/GenBank/DDBJ whole genome shotgun (WGS) entry which is preliminary data.</text>
</comment>
<dbReference type="Pfam" id="PF14378">
    <property type="entry name" value="PAP2_3"/>
    <property type="match status" value="1"/>
</dbReference>
<proteinExistence type="predicted"/>